<dbReference type="RefSeq" id="YP_007877618.1">
    <property type="nucleotide sequence ID" value="NC_021071.1"/>
</dbReference>
<reference evidence="1 2" key="1">
    <citation type="submission" date="2010-11" db="EMBL/GenBank/DDBJ databases">
        <title>The Genome Sequence of Cyanophage P-RSM1.</title>
        <authorList>
            <consortium name="The Broad Institute Genome Sequencing Platform"/>
            <person name="Henn M.R."/>
            <person name="Sullivan M.S."/>
            <person name="Osburne M.S."/>
            <person name="Levin J."/>
            <person name="Malboeuf C."/>
            <person name="Casali M."/>
            <person name="Russ C."/>
            <person name="Lennon N."/>
            <person name="Chapman S.B."/>
            <person name="Erlich R."/>
            <person name="Young S.K."/>
            <person name="Yandava C."/>
            <person name="Zeng Q."/>
            <person name="Alvarado L."/>
            <person name="Anderson S."/>
            <person name="Berlin A."/>
            <person name="Chen Z."/>
            <person name="Freedman E."/>
            <person name="Gellesch M."/>
            <person name="Goldberg J."/>
            <person name="Green L."/>
            <person name="Griggs A."/>
            <person name="Gujja S."/>
            <person name="Heilman E.R."/>
            <person name="Heiman D."/>
            <person name="Hollinger A."/>
            <person name="Howarth C."/>
            <person name="Larson L."/>
            <person name="Mehta T."/>
            <person name="Pearson M."/>
            <person name="Roberts A."/>
            <person name="Ryan E."/>
            <person name="Saif S."/>
            <person name="Shea T."/>
            <person name="Shenoy N."/>
            <person name="Sisk P."/>
            <person name="Stolte C."/>
            <person name="Sykes S."/>
            <person name="White J."/>
            <person name="Yu Q."/>
            <person name="Coleman M.L."/>
            <person name="Huang K.H."/>
            <person name="Weigele P.R."/>
            <person name="DeFrancesco A.S."/>
            <person name="Kern S.E."/>
            <person name="Thompson L.R."/>
            <person name="Fu R."/>
            <person name="Hombeck B."/>
            <person name="Chisholm S.W."/>
            <person name="Haas B."/>
            <person name="Nusbaum C."/>
            <person name="Birren B."/>
        </authorList>
    </citation>
    <scope>NUCLEOTIDE SEQUENCE [LARGE SCALE GENOMIC DNA]</scope>
    <source>
        <strain evidence="1 2">P-RSM1</strain>
    </source>
</reference>
<organism evidence="1 2">
    <name type="scientific">Cyanophage P-RSM1</name>
    <dbReference type="NCBI Taxonomy" id="536444"/>
    <lineage>
        <taxon>Viruses</taxon>
        <taxon>Duplodnaviria</taxon>
        <taxon>Heunggongvirae</taxon>
        <taxon>Uroviricota</taxon>
        <taxon>Caudoviricetes</taxon>
        <taxon>Pantevenvirales</taxon>
        <taxon>Kyanoviridae</taxon>
        <taxon>Emcearvirus</taxon>
        <taxon>Emcearvirus gerard</taxon>
    </lineage>
</organism>
<dbReference type="GeneID" id="15312035"/>
<dbReference type="KEGG" id="vg:15312035"/>
<proteinExistence type="predicted"/>
<dbReference type="Proteomes" id="UP000201235">
    <property type="component" value="Segment"/>
</dbReference>
<keyword evidence="2" id="KW-1185">Reference proteome</keyword>
<gene>
    <name evidence="1" type="ORF">CPPG_00066</name>
</gene>
<protein>
    <submittedName>
        <fullName evidence="1">Uncharacterized protein</fullName>
    </submittedName>
</protein>
<evidence type="ECO:0000313" key="2">
    <source>
        <dbReference type="Proteomes" id="UP000201235"/>
    </source>
</evidence>
<accession>M4QDW9</accession>
<sequence>MNCWSCGFPNLIWGGDNDTPEDYEYEIETNLSCPRCDAFVLVYHQLRIADKK</sequence>
<dbReference type="OrthoDB" id="28800at10239"/>
<name>M4QDW9_9CAUD</name>
<dbReference type="EMBL" id="HQ634175">
    <property type="protein sequence ID" value="AGH26383.1"/>
    <property type="molecule type" value="Genomic_DNA"/>
</dbReference>
<evidence type="ECO:0000313" key="1">
    <source>
        <dbReference type="EMBL" id="AGH26383.1"/>
    </source>
</evidence>